<comment type="cofactor">
    <cofactor evidence="1">
        <name>pyridoxal 5'-phosphate</name>
        <dbReference type="ChEBI" id="CHEBI:597326"/>
    </cofactor>
</comment>
<organism evidence="4">
    <name type="scientific">marine sediment metagenome</name>
    <dbReference type="NCBI Taxonomy" id="412755"/>
    <lineage>
        <taxon>unclassified sequences</taxon>
        <taxon>metagenomes</taxon>
        <taxon>ecological metagenomes</taxon>
    </lineage>
</organism>
<dbReference type="SUPFAM" id="SSF50621">
    <property type="entry name" value="Alanine racemase C-terminal domain-like"/>
    <property type="match status" value="1"/>
</dbReference>
<dbReference type="InterPro" id="IPR009006">
    <property type="entry name" value="Ala_racemase/Decarboxylase_C"/>
</dbReference>
<sequence>SLLATAGSLYAKVTNIKQLDNKKQIAVNAGFAEFARPRIYGAYHEIEVLDKEDTKEIYDIRANTVLQSDFLGRNRELPKVKEGDVLIIKNVGAYGAVMASGFPGKRKPREVVI</sequence>
<name>X0X7A2_9ZZZZ</name>
<evidence type="ECO:0000256" key="1">
    <source>
        <dbReference type="ARBA" id="ARBA00001933"/>
    </source>
</evidence>
<reference evidence="4" key="1">
    <citation type="journal article" date="2014" name="Front. Microbiol.">
        <title>High frequency of phylogenetically diverse reductive dehalogenase-homologous genes in deep subseafloor sedimentary metagenomes.</title>
        <authorList>
            <person name="Kawai M."/>
            <person name="Futagami T."/>
            <person name="Toyoda A."/>
            <person name="Takaki Y."/>
            <person name="Nishi S."/>
            <person name="Hori S."/>
            <person name="Arai W."/>
            <person name="Tsubouchi T."/>
            <person name="Morono Y."/>
            <person name="Uchiyama I."/>
            <person name="Ito T."/>
            <person name="Fujiyama A."/>
            <person name="Inagaki F."/>
            <person name="Takami H."/>
        </authorList>
    </citation>
    <scope>NUCLEOTIDE SEQUENCE</scope>
    <source>
        <strain evidence="4">Expedition CK06-06</strain>
    </source>
</reference>
<dbReference type="AlphaFoldDB" id="X0X7A2"/>
<dbReference type="Gene3D" id="2.40.37.10">
    <property type="entry name" value="Lyase, Ornithine Decarboxylase, Chain A, domain 1"/>
    <property type="match status" value="1"/>
</dbReference>
<keyword evidence="2" id="KW-0663">Pyridoxal phosphate</keyword>
<dbReference type="InterPro" id="IPR022643">
    <property type="entry name" value="De-COase2_C"/>
</dbReference>
<dbReference type="PANTHER" id="PTHR43727">
    <property type="entry name" value="DIAMINOPIMELATE DECARBOXYLASE"/>
    <property type="match status" value="1"/>
</dbReference>
<dbReference type="Pfam" id="PF00278">
    <property type="entry name" value="Orn_DAP_Arg_deC"/>
    <property type="match status" value="1"/>
</dbReference>
<feature type="non-terminal residue" evidence="4">
    <location>
        <position position="1"/>
    </location>
</feature>
<accession>X0X7A2</accession>
<comment type="caution">
    <text evidence="4">The sequence shown here is derived from an EMBL/GenBank/DDBJ whole genome shotgun (WGS) entry which is preliminary data.</text>
</comment>
<dbReference type="GO" id="GO:0009089">
    <property type="term" value="P:lysine biosynthetic process via diaminopimelate"/>
    <property type="evidence" value="ECO:0007669"/>
    <property type="project" value="TreeGrafter"/>
</dbReference>
<evidence type="ECO:0000313" key="4">
    <source>
        <dbReference type="EMBL" id="GAG31287.1"/>
    </source>
</evidence>
<proteinExistence type="predicted"/>
<feature type="domain" description="Orn/DAP/Arg decarboxylase 2 C-terminal" evidence="3">
    <location>
        <begin position="6"/>
        <end position="92"/>
    </location>
</feature>
<gene>
    <name evidence="4" type="ORF">S01H1_70159</name>
</gene>
<protein>
    <recommendedName>
        <fullName evidence="3">Orn/DAP/Arg decarboxylase 2 C-terminal domain-containing protein</fullName>
    </recommendedName>
</protein>
<evidence type="ECO:0000259" key="3">
    <source>
        <dbReference type="Pfam" id="PF00278"/>
    </source>
</evidence>
<dbReference type="GO" id="GO:0008836">
    <property type="term" value="F:diaminopimelate decarboxylase activity"/>
    <property type="evidence" value="ECO:0007669"/>
    <property type="project" value="TreeGrafter"/>
</dbReference>
<dbReference type="EMBL" id="BARS01046634">
    <property type="protein sequence ID" value="GAG31287.1"/>
    <property type="molecule type" value="Genomic_DNA"/>
</dbReference>
<dbReference type="PANTHER" id="PTHR43727:SF2">
    <property type="entry name" value="GROUP IV DECARBOXYLASE"/>
    <property type="match status" value="1"/>
</dbReference>
<evidence type="ECO:0000256" key="2">
    <source>
        <dbReference type="ARBA" id="ARBA00022898"/>
    </source>
</evidence>